<dbReference type="EMBL" id="CP013099">
    <property type="protein sequence ID" value="ALP52642.1"/>
    <property type="molecule type" value="Genomic_DNA"/>
</dbReference>
<reference evidence="2" key="1">
    <citation type="submission" date="2015-10" db="EMBL/GenBank/DDBJ databases">
        <title>Description of Candidatus Tenderia electrophaga gen. nov, sp. nov., an Uncultivated Electroautotroph from a Biocathode Enrichment.</title>
        <authorList>
            <person name="Eddie B.J."/>
            <person name="Malanoski A.P."/>
            <person name="Wang Z."/>
            <person name="Hall R.J."/>
            <person name="Oh S.D."/>
            <person name="Heiner C."/>
            <person name="Lin B."/>
            <person name="Strycharz-Glaven S.M."/>
        </authorList>
    </citation>
    <scope>NUCLEOTIDE SEQUENCE [LARGE SCALE GENOMIC DNA]</scope>
    <source>
        <strain evidence="2">NRL1</strain>
    </source>
</reference>
<name>A0A0S2TC11_9GAMM</name>
<dbReference type="InterPro" id="IPR002575">
    <property type="entry name" value="Aminoglycoside_PTrfase"/>
</dbReference>
<evidence type="ECO:0000313" key="2">
    <source>
        <dbReference type="EMBL" id="ALP52642.1"/>
    </source>
</evidence>
<keyword evidence="3" id="KW-1185">Reference proteome</keyword>
<accession>A0A0S2TC11</accession>
<dbReference type="Proteomes" id="UP000055136">
    <property type="component" value="Chromosome"/>
</dbReference>
<sequence length="324" mass="35968">MPAPDELNAVICPRLKLEAPLWKLDTGSSGLTGYYRAAASSQNPALFIKVVEQARAAPLLAADPFARFADDQGVAAACLNSVYTKLINEDLFALAYPYCEARFASTDTNDLARLGLALSRLHQALAKAPFQASVQQNASERHALIGDTLKRLDTLDTRTLPQTAIELLRHAPVRYPETGWQAQIIHGDLNYGNVLFPIQHLDPPVFLDFEDTVLAWHSPLVDIAFVIERFILIHNQNDATAYAHAETLLRAYLSGFPTAPPAIEKGCLGKMLQSLSARALGLLVAITLDNNTVTQYEWDKFQFLYTQTRKRKELISKIEGLLRR</sequence>
<gene>
    <name evidence="2" type="ORF">Tel_05490</name>
</gene>
<protein>
    <recommendedName>
        <fullName evidence="1">Aminoglycoside phosphotransferase domain-containing protein</fullName>
    </recommendedName>
</protein>
<organism evidence="2 3">
    <name type="scientific">Candidatus Tenderia electrophaga</name>
    <dbReference type="NCBI Taxonomy" id="1748243"/>
    <lineage>
        <taxon>Bacteria</taxon>
        <taxon>Pseudomonadati</taxon>
        <taxon>Pseudomonadota</taxon>
        <taxon>Gammaproteobacteria</taxon>
        <taxon>Candidatus Tenderiales</taxon>
        <taxon>Candidatus Tenderiaceae</taxon>
        <taxon>Candidatus Tenderia</taxon>
    </lineage>
</organism>
<dbReference type="InterPro" id="IPR011009">
    <property type="entry name" value="Kinase-like_dom_sf"/>
</dbReference>
<dbReference type="KEGG" id="tee:Tel_05490"/>
<dbReference type="SUPFAM" id="SSF56112">
    <property type="entry name" value="Protein kinase-like (PK-like)"/>
    <property type="match status" value="1"/>
</dbReference>
<dbReference type="Gene3D" id="3.90.1200.10">
    <property type="match status" value="1"/>
</dbReference>
<evidence type="ECO:0000313" key="3">
    <source>
        <dbReference type="Proteomes" id="UP000055136"/>
    </source>
</evidence>
<evidence type="ECO:0000259" key="1">
    <source>
        <dbReference type="Pfam" id="PF01636"/>
    </source>
</evidence>
<dbReference type="Pfam" id="PF01636">
    <property type="entry name" value="APH"/>
    <property type="match status" value="1"/>
</dbReference>
<dbReference type="STRING" id="1748243.Tel_05490"/>
<dbReference type="AlphaFoldDB" id="A0A0S2TC11"/>
<feature type="domain" description="Aminoglycoside phosphotransferase" evidence="1">
    <location>
        <begin position="45"/>
        <end position="244"/>
    </location>
</feature>
<proteinExistence type="predicted"/>